<dbReference type="GO" id="GO:0004816">
    <property type="term" value="F:asparagine-tRNA ligase activity"/>
    <property type="evidence" value="ECO:0007669"/>
    <property type="project" value="UniProtKB-EC"/>
</dbReference>
<evidence type="ECO:0000313" key="10">
    <source>
        <dbReference type="Proteomes" id="UP001283366"/>
    </source>
</evidence>
<evidence type="ECO:0000256" key="3">
    <source>
        <dbReference type="ARBA" id="ARBA00022840"/>
    </source>
</evidence>
<dbReference type="EC" id="6.1.1.22" evidence="8"/>
<dbReference type="PROSITE" id="PS50862">
    <property type="entry name" value="AA_TRNA_LIGASE_II"/>
    <property type="match status" value="1"/>
</dbReference>
<evidence type="ECO:0000313" key="9">
    <source>
        <dbReference type="Proteomes" id="UP000196125"/>
    </source>
</evidence>
<keyword evidence="2" id="KW-0547">Nucleotide-binding</keyword>
<keyword evidence="4" id="KW-0648">Protein biosynthesis</keyword>
<feature type="domain" description="Aminoacyl-transfer RNA synthetases class-II family profile" evidence="6">
    <location>
        <begin position="103"/>
        <end position="333"/>
    </location>
</feature>
<dbReference type="GO" id="GO:0005524">
    <property type="term" value="F:ATP binding"/>
    <property type="evidence" value="ECO:0007669"/>
    <property type="project" value="UniProtKB-KW"/>
</dbReference>
<accession>A0A1Y6IQ25</accession>
<dbReference type="OrthoDB" id="3543468at2"/>
<dbReference type="Pfam" id="PF00152">
    <property type="entry name" value="tRNA-synt_2"/>
    <property type="match status" value="1"/>
</dbReference>
<evidence type="ECO:0000256" key="4">
    <source>
        <dbReference type="ARBA" id="ARBA00022917"/>
    </source>
</evidence>
<gene>
    <name evidence="8" type="primary">asnS_2</name>
    <name evidence="7" type="ORF">SBX37_11445</name>
    <name evidence="8" type="ORF">VIM7927_00978</name>
</gene>
<protein>
    <submittedName>
        <fullName evidence="7">Asparagine synthetase A</fullName>
    </submittedName>
    <submittedName>
        <fullName evidence="8">Asparagine--tRNA ligase</fullName>
        <ecNumber evidence="8">6.1.1.22</ecNumber>
    </submittedName>
</protein>
<name>A0A1Y6IQ25_9VIBR</name>
<keyword evidence="5" id="KW-0030">Aminoacyl-tRNA synthetase</keyword>
<dbReference type="PANTHER" id="PTHR22594">
    <property type="entry name" value="ASPARTYL/LYSYL-TRNA SYNTHETASE"/>
    <property type="match status" value="1"/>
</dbReference>
<organism evidence="8 9">
    <name type="scientific">Vibrio mangrovi</name>
    <dbReference type="NCBI Taxonomy" id="474394"/>
    <lineage>
        <taxon>Bacteria</taxon>
        <taxon>Pseudomonadati</taxon>
        <taxon>Pseudomonadota</taxon>
        <taxon>Gammaproteobacteria</taxon>
        <taxon>Vibrionales</taxon>
        <taxon>Vibrionaceae</taxon>
        <taxon>Vibrio</taxon>
    </lineage>
</organism>
<sequence length="333" mass="38266">MHGNWLDKDRFLHLLGNPWYKLLAELQSFVSVETYRYWDSQSLKTMHLPVTTNAVSSPMGLGSDSLPVKIDLFGIETYLADSMQFMLEYGCRFFDEGSYYVMPSFRGENASKRHLCQFYHSEIEVPVDLKATMALAEGYIKHLAKGILDKFSARIAEYSGDISHLEQLVNHKGHLPRVTFDEAAEILNHDPAYIEVNEGGWRTITHAGERKIIEHFKGFAWVTHYDHLSVPFYQAYADQDRKTAACADLLFGLGEIIGLGERHETADQTLDALELHQVPAEDYRWYVEMKRKTPMKTSGFGMGVERFLMWVLSHDDIRDMQILARFNDAKTEP</sequence>
<dbReference type="EMBL" id="FXXI01000001">
    <property type="protein sequence ID" value="SMR99747.1"/>
    <property type="molecule type" value="Genomic_DNA"/>
</dbReference>
<dbReference type="InterPro" id="IPR006195">
    <property type="entry name" value="aa-tRNA-synth_II"/>
</dbReference>
<dbReference type="PANTHER" id="PTHR22594:SF34">
    <property type="entry name" value="ASPARAGINE--TRNA LIGASE, MITOCHONDRIAL-RELATED"/>
    <property type="match status" value="1"/>
</dbReference>
<proteinExistence type="predicted"/>
<evidence type="ECO:0000256" key="2">
    <source>
        <dbReference type="ARBA" id="ARBA00022741"/>
    </source>
</evidence>
<reference evidence="7 10" key="2">
    <citation type="submission" date="2023-11" db="EMBL/GenBank/DDBJ databases">
        <title>Plant-associative lifestyle of Vibrio porteresiae and its evolutionary dynamics.</title>
        <authorList>
            <person name="Rameshkumar N."/>
            <person name="Kirti K."/>
        </authorList>
    </citation>
    <scope>NUCLEOTIDE SEQUENCE [LARGE SCALE GENOMIC DNA]</scope>
    <source>
        <strain evidence="7 10">MSSRF38</strain>
    </source>
</reference>
<dbReference type="SUPFAM" id="SSF55681">
    <property type="entry name" value="Class II aaRS and biotin synthetases"/>
    <property type="match status" value="1"/>
</dbReference>
<dbReference type="InterPro" id="IPR004364">
    <property type="entry name" value="Aa-tRNA-synt_II"/>
</dbReference>
<dbReference type="GO" id="GO:0006421">
    <property type="term" value="P:asparaginyl-tRNA aminoacylation"/>
    <property type="evidence" value="ECO:0007669"/>
    <property type="project" value="TreeGrafter"/>
</dbReference>
<dbReference type="RefSeq" id="WP_087479753.1">
    <property type="nucleotide sequence ID" value="NZ_AP024883.1"/>
</dbReference>
<dbReference type="Proteomes" id="UP000196125">
    <property type="component" value="Unassembled WGS sequence"/>
</dbReference>
<reference evidence="8 9" key="1">
    <citation type="submission" date="2017-05" db="EMBL/GenBank/DDBJ databases">
        <authorList>
            <person name="Song R."/>
            <person name="Chenine A.L."/>
            <person name="Ruprecht R.M."/>
        </authorList>
    </citation>
    <scope>NUCLEOTIDE SEQUENCE [LARGE SCALE GENOMIC DNA]</scope>
    <source>
        <strain evidence="8 9">CECT 7927</strain>
    </source>
</reference>
<dbReference type="InterPro" id="IPR045864">
    <property type="entry name" value="aa-tRNA-synth_II/BPL/LPL"/>
</dbReference>
<dbReference type="AlphaFoldDB" id="A0A1Y6IQ25"/>
<evidence type="ECO:0000313" key="8">
    <source>
        <dbReference type="EMBL" id="SMR99747.1"/>
    </source>
</evidence>
<dbReference type="Gene3D" id="3.30.930.10">
    <property type="entry name" value="Bira Bifunctional Protein, Domain 2"/>
    <property type="match status" value="1"/>
</dbReference>
<keyword evidence="1 8" id="KW-0436">Ligase</keyword>
<evidence type="ECO:0000259" key="6">
    <source>
        <dbReference type="PROSITE" id="PS50862"/>
    </source>
</evidence>
<dbReference type="EMBL" id="JAWRCO010000001">
    <property type="protein sequence ID" value="MDW6003462.1"/>
    <property type="molecule type" value="Genomic_DNA"/>
</dbReference>
<keyword evidence="10" id="KW-1185">Reference proteome</keyword>
<dbReference type="Proteomes" id="UP001283366">
    <property type="component" value="Unassembled WGS sequence"/>
</dbReference>
<evidence type="ECO:0000256" key="5">
    <source>
        <dbReference type="ARBA" id="ARBA00023146"/>
    </source>
</evidence>
<evidence type="ECO:0000256" key="1">
    <source>
        <dbReference type="ARBA" id="ARBA00022598"/>
    </source>
</evidence>
<keyword evidence="3" id="KW-0067">ATP-binding</keyword>
<evidence type="ECO:0000313" key="7">
    <source>
        <dbReference type="EMBL" id="MDW6003462.1"/>
    </source>
</evidence>